<dbReference type="InterPro" id="IPR026893">
    <property type="entry name" value="Tyr/Ser_Pase_IphP-type"/>
</dbReference>
<dbReference type="RefSeq" id="WP_183639723.1">
    <property type="nucleotide sequence ID" value="NZ_JACHBL010000001.1"/>
</dbReference>
<evidence type="ECO:0000313" key="1">
    <source>
        <dbReference type="EMBL" id="MBB5596949.1"/>
    </source>
</evidence>
<dbReference type="Proteomes" id="UP000523863">
    <property type="component" value="Unassembled WGS sequence"/>
</dbReference>
<dbReference type="GO" id="GO:0004721">
    <property type="term" value="F:phosphoprotein phosphatase activity"/>
    <property type="evidence" value="ECO:0007669"/>
    <property type="project" value="InterPro"/>
</dbReference>
<proteinExistence type="predicted"/>
<name>A0A7W8Y8L3_9MICC</name>
<protein>
    <submittedName>
        <fullName evidence="1">Protein-tyrosine phosphatase</fullName>
    </submittedName>
</protein>
<dbReference type="InterPro" id="IPR029021">
    <property type="entry name" value="Prot-tyrosine_phosphatase-like"/>
</dbReference>
<evidence type="ECO:0000313" key="2">
    <source>
        <dbReference type="Proteomes" id="UP000523863"/>
    </source>
</evidence>
<sequence>MHTADLTSQPLPAARPRWDGAVNARHIVGQIYGMGRREWLTQRGWQDLEDDAVATVIDLRNFSESGKRATDPVGEAPAGITVVHVPLEDPSHPDFERVTVYGSLGVRADGAPEPSIPYLHHPAGYPAYVELFAANITTALRMIAVSPSGGVVLHCSAGRDRTSLLATFLLDLAGKREEIPAAYAAGAHGINEYHRVSTVPHPYERYAEPERFEMELADRLEALAEFVATLDAQKFLQENGFKESEIERLFRKVRVEE</sequence>
<dbReference type="Gene3D" id="3.90.190.10">
    <property type="entry name" value="Protein tyrosine phosphatase superfamily"/>
    <property type="match status" value="1"/>
</dbReference>
<reference evidence="1 2" key="1">
    <citation type="submission" date="2020-08" db="EMBL/GenBank/DDBJ databases">
        <title>Sequencing the genomes of 1000 actinobacteria strains.</title>
        <authorList>
            <person name="Klenk H.-P."/>
        </authorList>
    </citation>
    <scope>NUCLEOTIDE SEQUENCE [LARGE SCALE GENOMIC DNA]</scope>
    <source>
        <strain evidence="1 2">DSM 23694</strain>
    </source>
</reference>
<organism evidence="1 2">
    <name type="scientific">Neomicrococcus lactis</name>
    <dbReference type="NCBI Taxonomy" id="732241"/>
    <lineage>
        <taxon>Bacteria</taxon>
        <taxon>Bacillati</taxon>
        <taxon>Actinomycetota</taxon>
        <taxon>Actinomycetes</taxon>
        <taxon>Micrococcales</taxon>
        <taxon>Micrococcaceae</taxon>
        <taxon>Neomicrococcus</taxon>
    </lineage>
</organism>
<dbReference type="SUPFAM" id="SSF52799">
    <property type="entry name" value="(Phosphotyrosine protein) phosphatases II"/>
    <property type="match status" value="1"/>
</dbReference>
<accession>A0A7W8Y8L3</accession>
<dbReference type="AlphaFoldDB" id="A0A7W8Y8L3"/>
<comment type="caution">
    <text evidence="1">The sequence shown here is derived from an EMBL/GenBank/DDBJ whole genome shotgun (WGS) entry which is preliminary data.</text>
</comment>
<gene>
    <name evidence="1" type="ORF">BKA12_000029</name>
</gene>
<dbReference type="Pfam" id="PF13350">
    <property type="entry name" value="Y_phosphatase3"/>
    <property type="match status" value="1"/>
</dbReference>
<dbReference type="EMBL" id="JACHBL010000001">
    <property type="protein sequence ID" value="MBB5596949.1"/>
    <property type="molecule type" value="Genomic_DNA"/>
</dbReference>
<dbReference type="PROSITE" id="PS00383">
    <property type="entry name" value="TYR_PHOSPHATASE_1"/>
    <property type="match status" value="1"/>
</dbReference>
<keyword evidence="2" id="KW-1185">Reference proteome</keyword>
<dbReference type="InterPro" id="IPR016130">
    <property type="entry name" value="Tyr_Pase_AS"/>
</dbReference>